<organism evidence="2 3">
    <name type="scientific">Araneus ventricosus</name>
    <name type="common">Orbweaver spider</name>
    <name type="synonym">Epeira ventricosa</name>
    <dbReference type="NCBI Taxonomy" id="182803"/>
    <lineage>
        <taxon>Eukaryota</taxon>
        <taxon>Metazoa</taxon>
        <taxon>Ecdysozoa</taxon>
        <taxon>Arthropoda</taxon>
        <taxon>Chelicerata</taxon>
        <taxon>Arachnida</taxon>
        <taxon>Araneae</taxon>
        <taxon>Araneomorphae</taxon>
        <taxon>Entelegynae</taxon>
        <taxon>Araneoidea</taxon>
        <taxon>Araneidae</taxon>
        <taxon>Araneus</taxon>
    </lineage>
</organism>
<gene>
    <name evidence="2" type="ORF">AVEN_143362_1</name>
</gene>
<dbReference type="Proteomes" id="UP000499080">
    <property type="component" value="Unassembled WGS sequence"/>
</dbReference>
<sequence length="234" mass="27089">MSWRRRQSPLQRHPTSPKELGKEKAHGMGHFEIAASWDDGISPRTTLDVAPKVGWKNHYWPRQLTQFINDLEAFPMYLHRFRKHHDPLCACGEEGSSLQNATKCPLTSAIQQKETSKSGTLWRAVSGFGRHLITRTWQHVTSNYAASVKVQLLPVHDILQTLHDPHRERLVNRMREIMNEYSVVDLNTLTDNIMQDSSLVRKIIIKYLVEYLTEEMSLPVRLPTRDDSMQHAET</sequence>
<evidence type="ECO:0000313" key="3">
    <source>
        <dbReference type="Proteomes" id="UP000499080"/>
    </source>
</evidence>
<name>A0A4Y2AFF5_ARAVE</name>
<evidence type="ECO:0000313" key="2">
    <source>
        <dbReference type="EMBL" id="GBL78059.1"/>
    </source>
</evidence>
<dbReference type="OrthoDB" id="8058917at2759"/>
<proteinExistence type="predicted"/>
<accession>A0A4Y2AFF5</accession>
<keyword evidence="3" id="KW-1185">Reference proteome</keyword>
<comment type="caution">
    <text evidence="2">The sequence shown here is derived from an EMBL/GenBank/DDBJ whole genome shotgun (WGS) entry which is preliminary data.</text>
</comment>
<evidence type="ECO:0000256" key="1">
    <source>
        <dbReference type="SAM" id="MobiDB-lite"/>
    </source>
</evidence>
<feature type="region of interest" description="Disordered" evidence="1">
    <location>
        <begin position="1"/>
        <end position="25"/>
    </location>
</feature>
<reference evidence="2 3" key="1">
    <citation type="journal article" date="2019" name="Sci. Rep.">
        <title>Orb-weaving spider Araneus ventricosus genome elucidates the spidroin gene catalogue.</title>
        <authorList>
            <person name="Kono N."/>
            <person name="Nakamura H."/>
            <person name="Ohtoshi R."/>
            <person name="Moran D.A.P."/>
            <person name="Shinohara A."/>
            <person name="Yoshida Y."/>
            <person name="Fujiwara M."/>
            <person name="Mori M."/>
            <person name="Tomita M."/>
            <person name="Arakawa K."/>
        </authorList>
    </citation>
    <scope>NUCLEOTIDE SEQUENCE [LARGE SCALE GENOMIC DNA]</scope>
</reference>
<protein>
    <submittedName>
        <fullName evidence="2">Uncharacterized protein</fullName>
    </submittedName>
</protein>
<dbReference type="AlphaFoldDB" id="A0A4Y2AFF5"/>
<dbReference type="EMBL" id="BGPR01000014">
    <property type="protein sequence ID" value="GBL78059.1"/>
    <property type="molecule type" value="Genomic_DNA"/>
</dbReference>